<proteinExistence type="predicted"/>
<dbReference type="EMBL" id="JAQYXP010000005">
    <property type="protein sequence ID" value="MEN3238266.1"/>
    <property type="molecule type" value="Genomic_DNA"/>
</dbReference>
<organism evidence="1 2">
    <name type="scientific">Methylobacterium ajmalii</name>
    <dbReference type="NCBI Taxonomy" id="2738439"/>
    <lineage>
        <taxon>Bacteria</taxon>
        <taxon>Pseudomonadati</taxon>
        <taxon>Pseudomonadota</taxon>
        <taxon>Alphaproteobacteria</taxon>
        <taxon>Hyphomicrobiales</taxon>
        <taxon>Methylobacteriaceae</taxon>
        <taxon>Methylobacterium</taxon>
    </lineage>
</organism>
<accession>A0ABV0A466</accession>
<protein>
    <submittedName>
        <fullName evidence="1">Uncharacterized protein</fullName>
    </submittedName>
</protein>
<keyword evidence="2" id="KW-1185">Reference proteome</keyword>
<dbReference type="RefSeq" id="WP_346013567.1">
    <property type="nucleotide sequence ID" value="NZ_JAQYXP010000005.1"/>
</dbReference>
<sequence length="352" mass="38393">MTSLTPAQRASLTRALERRFGQGMMPYTFSIVTEGCSHPDAYSHRVTDPETGSWIVGAFMNGRLRVTACHDGAAPSSVVWTEPGRVRFAPMSRQSGGYDIVDRDTGSTDIGGASHWFGDLHFAEKACEALNAGKPCPSMSEMCEAPAAPIARHDRPMAAAGHTSYRHKGRFGWIMIGATDHADAMREARRSWSGAEEAGLQVWDGASYVDAFPVQFVEARTLRGDVVRRHGPFENNTAAMASVLDHEKLAADIHNRGRDPDDRERREVVCVSGSGPATSVPAIAPRPAPAIGRVWNPDATDVRHVPRMNGWVWGAWDRERNAYADDRWFNLGVEAQAHCDTLNAVAGSDRAA</sequence>
<reference evidence="1 2" key="1">
    <citation type="journal article" date="2023" name="PLoS ONE">
        <title>Complete genome assembly of Hawai'i environmental nontuberculous mycobacteria reveals unexpected co-isolation with methylobacteria.</title>
        <authorList>
            <person name="Hendrix J."/>
            <person name="Epperson L.E."/>
            <person name="Tong E.I."/>
            <person name="Chan Y.L."/>
            <person name="Hasan N.A."/>
            <person name="Dawrs S.N."/>
            <person name="Norton G.J."/>
            <person name="Virdi R."/>
            <person name="Crooks J.L."/>
            <person name="Chan E.D."/>
            <person name="Honda J.R."/>
            <person name="Strong M."/>
        </authorList>
    </citation>
    <scope>NUCLEOTIDE SEQUENCE [LARGE SCALE GENOMIC DNA]</scope>
    <source>
        <strain evidence="1 2">NJH_HI04-1</strain>
    </source>
</reference>
<dbReference type="Proteomes" id="UP001407347">
    <property type="component" value="Unassembled WGS sequence"/>
</dbReference>
<evidence type="ECO:0000313" key="2">
    <source>
        <dbReference type="Proteomes" id="UP001407347"/>
    </source>
</evidence>
<comment type="caution">
    <text evidence="1">The sequence shown here is derived from an EMBL/GenBank/DDBJ whole genome shotgun (WGS) entry which is preliminary data.</text>
</comment>
<name>A0ABV0A466_9HYPH</name>
<gene>
    <name evidence="1" type="ORF">PUR29_32990</name>
</gene>
<evidence type="ECO:0000313" key="1">
    <source>
        <dbReference type="EMBL" id="MEN3238266.1"/>
    </source>
</evidence>